<accession>A0ABN2TEL6</accession>
<keyword evidence="2" id="KW-0813">Transport</keyword>
<feature type="transmembrane region" description="Helical" evidence="7">
    <location>
        <begin position="175"/>
        <end position="193"/>
    </location>
</feature>
<dbReference type="RefSeq" id="WP_344106007.1">
    <property type="nucleotide sequence ID" value="NZ_BAAAPC010000017.1"/>
</dbReference>
<feature type="transmembrane region" description="Helical" evidence="7">
    <location>
        <begin position="43"/>
        <end position="66"/>
    </location>
</feature>
<keyword evidence="5 7" id="KW-1133">Transmembrane helix</keyword>
<sequence length="415" mass="42747">MSTSAGRAARGGAVLVAALATDSLGQGLFLPLSLVYFTELTPVPLALLGVLLSVANAITLPIPIWAGAIADRVGALPVVVAAQLMQAVGFLAYAWVAGPVGIFLAASLVASGVRFFWSAIFTAVADYADNSTSQRGTDTWYAISNGARTAGLAAGGLLTGVVIADGREASYRAVAYGAAVCFALAAVLIGAFVRTGRPRHRPSTTSGPGYSALVRDRPFLGLICLNTVYALSSLMLGLALPTVVLSGIEGPSWLTASILAGNAILIALLSAPVARRLAGRRRTRGLVGAAVLWSGWCALMSTLVPGQLEWVIPVLLVATLLFTAAELTHAPVSNGLAASMAPIQARGRYLAVFQYSFTIASIAAPAFFGALYEADRAAPWLALGVANGATVAGVLVLERRVPAHVLRDSAQQRLG</sequence>
<feature type="transmembrane region" description="Helical" evidence="7">
    <location>
        <begin position="102"/>
        <end position="128"/>
    </location>
</feature>
<proteinExistence type="predicted"/>
<dbReference type="InterPro" id="IPR050171">
    <property type="entry name" value="MFS_Transporters"/>
</dbReference>
<evidence type="ECO:0000256" key="7">
    <source>
        <dbReference type="SAM" id="Phobius"/>
    </source>
</evidence>
<feature type="transmembrane region" description="Helical" evidence="7">
    <location>
        <begin position="310"/>
        <end position="328"/>
    </location>
</feature>
<dbReference type="Gene3D" id="1.20.1250.20">
    <property type="entry name" value="MFS general substrate transporter like domains"/>
    <property type="match status" value="1"/>
</dbReference>
<feature type="transmembrane region" description="Helical" evidence="7">
    <location>
        <begin position="377"/>
        <end position="397"/>
    </location>
</feature>
<evidence type="ECO:0000256" key="2">
    <source>
        <dbReference type="ARBA" id="ARBA00022448"/>
    </source>
</evidence>
<keyword evidence="3" id="KW-1003">Cell membrane</keyword>
<organism evidence="8 9">
    <name type="scientific">Nocardiopsis rhodophaea</name>
    <dbReference type="NCBI Taxonomy" id="280238"/>
    <lineage>
        <taxon>Bacteria</taxon>
        <taxon>Bacillati</taxon>
        <taxon>Actinomycetota</taxon>
        <taxon>Actinomycetes</taxon>
        <taxon>Streptosporangiales</taxon>
        <taxon>Nocardiopsidaceae</taxon>
        <taxon>Nocardiopsis</taxon>
    </lineage>
</organism>
<feature type="transmembrane region" description="Helical" evidence="7">
    <location>
        <begin position="252"/>
        <end position="274"/>
    </location>
</feature>
<evidence type="ECO:0000313" key="8">
    <source>
        <dbReference type="EMBL" id="GAA2007019.1"/>
    </source>
</evidence>
<evidence type="ECO:0000256" key="6">
    <source>
        <dbReference type="ARBA" id="ARBA00023136"/>
    </source>
</evidence>
<feature type="transmembrane region" description="Helical" evidence="7">
    <location>
        <begin position="140"/>
        <end position="163"/>
    </location>
</feature>
<feature type="transmembrane region" description="Helical" evidence="7">
    <location>
        <begin position="12"/>
        <end position="37"/>
    </location>
</feature>
<dbReference type="Pfam" id="PF07690">
    <property type="entry name" value="MFS_1"/>
    <property type="match status" value="1"/>
</dbReference>
<evidence type="ECO:0000256" key="3">
    <source>
        <dbReference type="ARBA" id="ARBA00022475"/>
    </source>
</evidence>
<dbReference type="Proteomes" id="UP001501585">
    <property type="component" value="Unassembled WGS sequence"/>
</dbReference>
<reference evidence="8 9" key="1">
    <citation type="journal article" date="2019" name="Int. J. Syst. Evol. Microbiol.">
        <title>The Global Catalogue of Microorganisms (GCM) 10K type strain sequencing project: providing services to taxonomists for standard genome sequencing and annotation.</title>
        <authorList>
            <consortium name="The Broad Institute Genomics Platform"/>
            <consortium name="The Broad Institute Genome Sequencing Center for Infectious Disease"/>
            <person name="Wu L."/>
            <person name="Ma J."/>
        </authorList>
    </citation>
    <scope>NUCLEOTIDE SEQUENCE [LARGE SCALE GENOMIC DNA]</scope>
    <source>
        <strain evidence="8 9">JCM 15313</strain>
    </source>
</reference>
<comment type="caution">
    <text evidence="8">The sequence shown here is derived from an EMBL/GenBank/DDBJ whole genome shotgun (WGS) entry which is preliminary data.</text>
</comment>
<keyword evidence="9" id="KW-1185">Reference proteome</keyword>
<evidence type="ECO:0000256" key="4">
    <source>
        <dbReference type="ARBA" id="ARBA00022692"/>
    </source>
</evidence>
<evidence type="ECO:0000313" key="9">
    <source>
        <dbReference type="Proteomes" id="UP001501585"/>
    </source>
</evidence>
<feature type="transmembrane region" description="Helical" evidence="7">
    <location>
        <begin position="73"/>
        <end position="96"/>
    </location>
</feature>
<evidence type="ECO:0000256" key="1">
    <source>
        <dbReference type="ARBA" id="ARBA00004651"/>
    </source>
</evidence>
<keyword evidence="6 7" id="KW-0472">Membrane</keyword>
<dbReference type="InterPro" id="IPR011701">
    <property type="entry name" value="MFS"/>
</dbReference>
<dbReference type="SUPFAM" id="SSF103473">
    <property type="entry name" value="MFS general substrate transporter"/>
    <property type="match status" value="1"/>
</dbReference>
<dbReference type="InterPro" id="IPR036259">
    <property type="entry name" value="MFS_trans_sf"/>
</dbReference>
<feature type="transmembrane region" description="Helical" evidence="7">
    <location>
        <begin position="286"/>
        <end position="304"/>
    </location>
</feature>
<evidence type="ECO:0000256" key="5">
    <source>
        <dbReference type="ARBA" id="ARBA00022989"/>
    </source>
</evidence>
<name>A0ABN2TEL6_9ACTN</name>
<feature type="transmembrane region" description="Helical" evidence="7">
    <location>
        <begin position="349"/>
        <end position="371"/>
    </location>
</feature>
<dbReference type="PANTHER" id="PTHR23517:SF2">
    <property type="entry name" value="MULTIDRUG RESISTANCE PROTEIN MDTH"/>
    <property type="match status" value="1"/>
</dbReference>
<comment type="subcellular location">
    <subcellularLocation>
        <location evidence="1">Cell membrane</location>
        <topology evidence="1">Multi-pass membrane protein</topology>
    </subcellularLocation>
</comment>
<keyword evidence="4 7" id="KW-0812">Transmembrane</keyword>
<dbReference type="EMBL" id="BAAAPC010000017">
    <property type="protein sequence ID" value="GAA2007019.1"/>
    <property type="molecule type" value="Genomic_DNA"/>
</dbReference>
<dbReference type="PANTHER" id="PTHR23517">
    <property type="entry name" value="RESISTANCE PROTEIN MDTM, PUTATIVE-RELATED-RELATED"/>
    <property type="match status" value="1"/>
</dbReference>
<feature type="transmembrane region" description="Helical" evidence="7">
    <location>
        <begin position="219"/>
        <end position="240"/>
    </location>
</feature>
<protein>
    <submittedName>
        <fullName evidence="8">MFS transporter</fullName>
    </submittedName>
</protein>
<gene>
    <name evidence="8" type="ORF">GCM10009799_38200</name>
</gene>